<keyword evidence="3" id="KW-0344">Guanine-nucleotide releasing factor</keyword>
<dbReference type="Proteomes" id="UP000034805">
    <property type="component" value="Unassembled WGS sequence"/>
</dbReference>
<feature type="compositionally biased region" description="Polar residues" evidence="4">
    <location>
        <begin position="521"/>
        <end position="539"/>
    </location>
</feature>
<feature type="compositionally biased region" description="Basic and acidic residues" evidence="4">
    <location>
        <begin position="678"/>
        <end position="707"/>
    </location>
</feature>
<feature type="region of interest" description="Disordered" evidence="4">
    <location>
        <begin position="1010"/>
        <end position="1045"/>
    </location>
</feature>
<feature type="region of interest" description="Disordered" evidence="4">
    <location>
        <begin position="967"/>
        <end position="994"/>
    </location>
</feature>
<protein>
    <recommendedName>
        <fullName evidence="7">Rho guanine nucleotide exchange factor 4</fullName>
    </recommendedName>
</protein>
<feature type="compositionally biased region" description="Polar residues" evidence="4">
    <location>
        <begin position="1161"/>
        <end position="1171"/>
    </location>
</feature>
<organism evidence="5 6">
    <name type="scientific">Scleropages formosus</name>
    <name type="common">Asian bonytongue</name>
    <name type="synonym">Osteoglossum formosum</name>
    <dbReference type="NCBI Taxonomy" id="113540"/>
    <lineage>
        <taxon>Eukaryota</taxon>
        <taxon>Metazoa</taxon>
        <taxon>Chordata</taxon>
        <taxon>Craniata</taxon>
        <taxon>Vertebrata</taxon>
        <taxon>Euteleostomi</taxon>
        <taxon>Actinopterygii</taxon>
        <taxon>Neopterygii</taxon>
        <taxon>Teleostei</taxon>
        <taxon>Osteoglossocephala</taxon>
        <taxon>Osteoglossomorpha</taxon>
        <taxon>Osteoglossiformes</taxon>
        <taxon>Osteoglossidae</taxon>
        <taxon>Scleropages</taxon>
    </lineage>
</organism>
<feature type="region of interest" description="Disordered" evidence="4">
    <location>
        <begin position="824"/>
        <end position="953"/>
    </location>
</feature>
<feature type="region of interest" description="Disordered" evidence="4">
    <location>
        <begin position="1433"/>
        <end position="1481"/>
    </location>
</feature>
<feature type="compositionally biased region" description="Polar residues" evidence="4">
    <location>
        <begin position="970"/>
        <end position="985"/>
    </location>
</feature>
<evidence type="ECO:0008006" key="7">
    <source>
        <dbReference type="Google" id="ProtNLM"/>
    </source>
</evidence>
<feature type="region of interest" description="Disordered" evidence="4">
    <location>
        <begin position="665"/>
        <end position="707"/>
    </location>
</feature>
<evidence type="ECO:0000256" key="3">
    <source>
        <dbReference type="ARBA" id="ARBA00022658"/>
    </source>
</evidence>
<feature type="region of interest" description="Disordered" evidence="4">
    <location>
        <begin position="383"/>
        <end position="412"/>
    </location>
</feature>
<sequence>MRTGSPVGGVCNGRAASRNQREPRRRQPLHSWEELDYEGRQGWDIGAGIIKAQDTAASMRIWVQEAIEDSEDDPDGLKDSGLGPDATQWSERTLDAPEEYHDSPHSDAVSDLNPNSEGSLSTLLAAEDLHLGWHIDNTFCPVEIRSQHRRGSPSSRPAAKSPGGDEKHTEQTLRGQSIETGSEHAVITDTHIDHSRKAQGGHCLDTHCLLTEAHNVDLGIAGSGVVTPAAKSGEKQEAVSTSPVPLSHTRYSCTPEFHRIEDTSKVRQLIAEPLRCLSENLEADSRTATGRSSSKKDKVDNAEEPSFPFPCGLSKPKEVLKDCLLLSDRKCEVISSDICALPDSFKLIPKLPFGKESPELINSLCKKRDNVCNASVIRKKNVGDTSSASETETEDCEISPTEQHDSTKAAGPLPCRPKAILVEIGDDLHVNCKKSGQTKSNQKCKKGKRYTDPLVNSKHLTELNCLRHTDHIQGDLGTSELEDIPVRTIEITLGNHAFDKCMRSHFDHIDLNGVSEEVPYENSTSSSELHSDTNNNVKASSDLSATDHFTHKVLDEGQSWTYEPVHSFTEEVGRCLTDDTEAHSPLRELTLGLRPLLQIPNKDHDLSNETTNTDVLCTLRDGPSWNCKESGLIASGLEGVSCEIEHFVVEEQGLKADTDCAASQEPTSRTCCADSSDTTERSGKTSGLHEWDSPSVQEKQDLESSPDERLESLFQFQDNVALQQYAYQDVSLNLASVNNLEPILESDRSQDNSFIVEEEYGVEEEEEGKASTEPAVQDKGHHLKSMREDSSSTDSETPLGSCTLDSNDPRVIQSLPNEVVCSERQCSSMEVPQDLDTTSTNSEETDDNVCSHLGSNTSLHKAVKNKPTKGSSGGKSSKFSVFSKIPSFRKGKNLGRENKNGNLGVSSLECPEGERDKDSGEGGQVHRTPSPVHRSHLSHSAEQLTELERKAENLDDDVFNKGEIFEQAVQKDSASNPKAQENVSYKRSKSTDSLNLRMRFAQAHKSLSSFFESRTLEKDSEGQDKDSEESRTKQSRRRLKQFKETEVLKRTVSVPEADSNKISLEIHSEYNLHSGGDQLSLSGSPSSQTASCHTNPLSKKRSAQELSPENEESVDRRRSPPDGLTILSPDSNQPSLDDSKVTPVEGSTPLLSLSSSPPLPMSNQVTPTKPRSSADGLESPSRPLSPKPHSPRFGTHRRSFRYSYSRANTFSHMLPGQVVSAEAVADPPERPKTHKPRMSPLMSMNFSDMDCQHEDSGVDIQPQVSLFTSMSVNEFEQMPEGTMRSQGLVSVPRRKSQQQIVGKPRPNKTYQRTALHVAPTTAKIGSGVRRCQLCCVDDLWIEEAKNHERRLAREVQGASRRPDKQLQDTRARLSLTVMESFSSLPLKGHCFSQSTPVGLDCLGWQQNASYTVSSLEAEQQTAVPGVEQQCALQDSVSGSMRTQSNERVVPLPGGSRGSGSSGLSPGSDSDSSPGAGFEGGTGSSLRGVLSHYWSLESLHSTTAMVIPDGTTDKISLGDEVGSDEDLYEELQGSGHRFGHPGGGGEQLAINERRGEGKSYVGLSGFGNYRQHHEQRSTGIGESRDTASGETRERGRASRQGDAEERRVQLLTHEERRRLEVGFGEGAQQR</sequence>
<dbReference type="PANTHER" id="PTHR47544:SF3">
    <property type="entry name" value="RHO GUANINE NUCLEOTIDE EXCHANGE FACTOR 4 ISOFORM X1"/>
    <property type="match status" value="1"/>
</dbReference>
<feature type="compositionally biased region" description="Polar residues" evidence="4">
    <location>
        <begin position="1433"/>
        <end position="1446"/>
    </location>
</feature>
<reference evidence="5 6" key="1">
    <citation type="submission" date="2015-08" db="EMBL/GenBank/DDBJ databases">
        <title>The genome of the Asian arowana (Scleropages formosus).</title>
        <authorList>
            <person name="Tan M.H."/>
            <person name="Gan H.M."/>
            <person name="Croft L.J."/>
            <person name="Austin C.M."/>
        </authorList>
    </citation>
    <scope>NUCLEOTIDE SEQUENCE [LARGE SCALE GENOMIC DNA]</scope>
    <source>
        <strain evidence="5">Aro1</strain>
    </source>
</reference>
<dbReference type="GO" id="GO:0005085">
    <property type="term" value="F:guanyl-nucleotide exchange factor activity"/>
    <property type="evidence" value="ECO:0007669"/>
    <property type="project" value="UniProtKB-KW"/>
</dbReference>
<accession>A0A0N8K167</accession>
<dbReference type="GO" id="GO:0005737">
    <property type="term" value="C:cytoplasm"/>
    <property type="evidence" value="ECO:0007669"/>
    <property type="project" value="UniProtKB-SubCell"/>
</dbReference>
<feature type="compositionally biased region" description="Basic and acidic residues" evidence="4">
    <location>
        <begin position="776"/>
        <end position="790"/>
    </location>
</feature>
<evidence type="ECO:0000256" key="4">
    <source>
        <dbReference type="SAM" id="MobiDB-lite"/>
    </source>
</evidence>
<feature type="region of interest" description="Disordered" evidence="4">
    <location>
        <begin position="1562"/>
        <end position="1610"/>
    </location>
</feature>
<feature type="compositionally biased region" description="Polar residues" evidence="4">
    <location>
        <begin position="792"/>
        <end position="806"/>
    </location>
</feature>
<feature type="compositionally biased region" description="Polar residues" evidence="4">
    <location>
        <begin position="665"/>
        <end position="676"/>
    </location>
</feature>
<name>A0A0N8K167_SCLFO</name>
<evidence type="ECO:0000313" key="5">
    <source>
        <dbReference type="EMBL" id="KPP74089.1"/>
    </source>
</evidence>
<evidence type="ECO:0000256" key="1">
    <source>
        <dbReference type="ARBA" id="ARBA00004496"/>
    </source>
</evidence>
<feature type="compositionally biased region" description="Basic and acidic residues" evidence="4">
    <location>
        <begin position="1570"/>
        <end position="1610"/>
    </location>
</feature>
<comment type="subcellular location">
    <subcellularLocation>
        <location evidence="1">Cytoplasm</location>
    </subcellularLocation>
</comment>
<feature type="region of interest" description="Disordered" evidence="4">
    <location>
        <begin position="518"/>
        <end position="539"/>
    </location>
</feature>
<feature type="compositionally biased region" description="Basic and acidic residues" evidence="4">
    <location>
        <begin position="1014"/>
        <end position="1032"/>
    </location>
</feature>
<evidence type="ECO:0000313" key="6">
    <source>
        <dbReference type="Proteomes" id="UP000034805"/>
    </source>
</evidence>
<feature type="region of interest" description="Disordered" evidence="4">
    <location>
        <begin position="760"/>
        <end position="809"/>
    </location>
</feature>
<dbReference type="STRING" id="113540.ENSSFOP00015070057"/>
<comment type="caution">
    <text evidence="5">The sequence shown here is derived from an EMBL/GenBank/DDBJ whole genome shotgun (WGS) entry which is preliminary data.</text>
</comment>
<feature type="compositionally biased region" description="Gly residues" evidence="4">
    <location>
        <begin position="1"/>
        <end position="11"/>
    </location>
</feature>
<proteinExistence type="predicted"/>
<feature type="region of interest" description="Disordered" evidence="4">
    <location>
        <begin position="1"/>
        <end position="33"/>
    </location>
</feature>
<feature type="compositionally biased region" description="Low complexity" evidence="4">
    <location>
        <begin position="1461"/>
        <end position="1474"/>
    </location>
</feature>
<feature type="compositionally biased region" description="Low complexity" evidence="4">
    <location>
        <begin position="874"/>
        <end position="886"/>
    </location>
</feature>
<feature type="compositionally biased region" description="Polar residues" evidence="4">
    <location>
        <begin position="1077"/>
        <end position="1097"/>
    </location>
</feature>
<feature type="region of interest" description="Disordered" evidence="4">
    <location>
        <begin position="1073"/>
        <end position="1197"/>
    </location>
</feature>
<dbReference type="PANTHER" id="PTHR47544">
    <property type="entry name" value="RHO GUANINE NUCLEOTIDE EXCHANGE FACTOR 4"/>
    <property type="match status" value="1"/>
</dbReference>
<keyword evidence="2" id="KW-0963">Cytoplasm</keyword>
<feature type="region of interest" description="Disordered" evidence="4">
    <location>
        <begin position="68"/>
        <end position="88"/>
    </location>
</feature>
<gene>
    <name evidence="5" type="ORF">Z043_106784</name>
</gene>
<dbReference type="EMBL" id="JARO02001907">
    <property type="protein sequence ID" value="KPP74089.1"/>
    <property type="molecule type" value="Genomic_DNA"/>
</dbReference>
<evidence type="ECO:0000256" key="2">
    <source>
        <dbReference type="ARBA" id="ARBA00022490"/>
    </source>
</evidence>
<feature type="region of interest" description="Disordered" evidence="4">
    <location>
        <begin position="146"/>
        <end position="181"/>
    </location>
</feature>
<feature type="region of interest" description="Disordered" evidence="4">
    <location>
        <begin position="1279"/>
        <end position="1306"/>
    </location>
</feature>
<feature type="region of interest" description="Disordered" evidence="4">
    <location>
        <begin position="97"/>
        <end position="116"/>
    </location>
</feature>